<dbReference type="Proteomes" id="UP001162156">
    <property type="component" value="Unassembled WGS sequence"/>
</dbReference>
<dbReference type="GO" id="GO:0005634">
    <property type="term" value="C:nucleus"/>
    <property type="evidence" value="ECO:0007669"/>
    <property type="project" value="TreeGrafter"/>
</dbReference>
<dbReference type="GO" id="GO:0003677">
    <property type="term" value="F:DNA binding"/>
    <property type="evidence" value="ECO:0007669"/>
    <property type="project" value="TreeGrafter"/>
</dbReference>
<dbReference type="InterPro" id="IPR004875">
    <property type="entry name" value="DDE_SF_endonuclease_dom"/>
</dbReference>
<gene>
    <name evidence="2" type="ORF">NQ314_012623</name>
</gene>
<protein>
    <recommendedName>
        <fullName evidence="1">DDE-1 domain-containing protein</fullName>
    </recommendedName>
</protein>
<dbReference type="InterPro" id="IPR050863">
    <property type="entry name" value="CenT-Element_Derived"/>
</dbReference>
<dbReference type="PANTHER" id="PTHR19303">
    <property type="entry name" value="TRANSPOSON"/>
    <property type="match status" value="1"/>
</dbReference>
<proteinExistence type="predicted"/>
<dbReference type="Pfam" id="PF03184">
    <property type="entry name" value="DDE_1"/>
    <property type="match status" value="1"/>
</dbReference>
<feature type="domain" description="DDE-1" evidence="1">
    <location>
        <begin position="212"/>
        <end position="308"/>
    </location>
</feature>
<accession>A0AAV8XBK1</accession>
<dbReference type="AlphaFoldDB" id="A0AAV8XBK1"/>
<evidence type="ECO:0000259" key="1">
    <source>
        <dbReference type="Pfam" id="PF03184"/>
    </source>
</evidence>
<keyword evidence="3" id="KW-1185">Reference proteome</keyword>
<sequence>MDSGNETDSEEEEHLKSKYASRQIFSALEEIQLEEYFSNSSAMHFGLTYANARALEFQYALALNKSLPRKWAVEKQAGTEWMRCFMKRHSKLSYRKPENISIARTSSFNSQNIEMFFGNYANVQRKEKFSPDRIVNMDETGITTVLQAPKVICKSGLKQVGQCVSAERGTLVTFCGIMTAVGTAIPSVYIFPRVHMKDAYLFGAVPGAVAFASKSGWMTYEIFVEVLEHIKKHMHISCDNKVLLIVYNHETHISLNAINYCRDNGIVMLSFPPHCTHRMQPLDIGVYGPFKNRCKSSFNDYILGHPGKAINIYKVAQLTAQPYLLSFTPLNITKAFTKSGIWPINSLAFNNSDFTGVL</sequence>
<reference evidence="2" key="1">
    <citation type="journal article" date="2023" name="Insect Mol. Biol.">
        <title>Genome sequencing provides insights into the evolution of gene families encoding plant cell wall-degrading enzymes in longhorned beetles.</title>
        <authorList>
            <person name="Shin N.R."/>
            <person name="Okamura Y."/>
            <person name="Kirsch R."/>
            <person name="Pauchet Y."/>
        </authorList>
    </citation>
    <scope>NUCLEOTIDE SEQUENCE</scope>
    <source>
        <strain evidence="2">RBIC_L_NR</strain>
    </source>
</reference>
<organism evidence="2 3">
    <name type="scientific">Rhamnusium bicolor</name>
    <dbReference type="NCBI Taxonomy" id="1586634"/>
    <lineage>
        <taxon>Eukaryota</taxon>
        <taxon>Metazoa</taxon>
        <taxon>Ecdysozoa</taxon>
        <taxon>Arthropoda</taxon>
        <taxon>Hexapoda</taxon>
        <taxon>Insecta</taxon>
        <taxon>Pterygota</taxon>
        <taxon>Neoptera</taxon>
        <taxon>Endopterygota</taxon>
        <taxon>Coleoptera</taxon>
        <taxon>Polyphaga</taxon>
        <taxon>Cucujiformia</taxon>
        <taxon>Chrysomeloidea</taxon>
        <taxon>Cerambycidae</taxon>
        <taxon>Lepturinae</taxon>
        <taxon>Rhagiini</taxon>
        <taxon>Rhamnusium</taxon>
    </lineage>
</organism>
<comment type="caution">
    <text evidence="2">The sequence shown here is derived from an EMBL/GenBank/DDBJ whole genome shotgun (WGS) entry which is preliminary data.</text>
</comment>
<evidence type="ECO:0000313" key="2">
    <source>
        <dbReference type="EMBL" id="KAJ8935845.1"/>
    </source>
</evidence>
<name>A0AAV8XBK1_9CUCU</name>
<dbReference type="EMBL" id="JANEYF010003513">
    <property type="protein sequence ID" value="KAJ8935845.1"/>
    <property type="molecule type" value="Genomic_DNA"/>
</dbReference>
<dbReference type="PANTHER" id="PTHR19303:SF71">
    <property type="entry name" value="ZINC FINGER PHD-TYPE DOMAIN-CONTAINING PROTEIN"/>
    <property type="match status" value="1"/>
</dbReference>
<evidence type="ECO:0000313" key="3">
    <source>
        <dbReference type="Proteomes" id="UP001162156"/>
    </source>
</evidence>